<evidence type="ECO:0000256" key="9">
    <source>
        <dbReference type="RuleBase" id="RU367082"/>
    </source>
</evidence>
<dbReference type="GO" id="GO:0070773">
    <property type="term" value="F:protein-N-terminal glutamine amidohydrolase activity"/>
    <property type="evidence" value="ECO:0007669"/>
    <property type="project" value="UniProtKB-UniRule"/>
</dbReference>
<dbReference type="GO" id="GO:0008418">
    <property type="term" value="F:protein-N-terminal asparagine amidohydrolase activity"/>
    <property type="evidence" value="ECO:0007669"/>
    <property type="project" value="UniProtKB-UniRule"/>
</dbReference>
<feature type="domain" description="Protein N-terminal glutamine amidohydrolase alpha beta roll" evidence="10">
    <location>
        <begin position="1"/>
        <end position="124"/>
    </location>
</feature>
<evidence type="ECO:0000256" key="6">
    <source>
        <dbReference type="ARBA" id="ARBA00022801"/>
    </source>
</evidence>
<evidence type="ECO:0000313" key="12">
    <source>
        <dbReference type="Proteomes" id="UP000271162"/>
    </source>
</evidence>
<dbReference type="Proteomes" id="UP000271162">
    <property type="component" value="Unassembled WGS sequence"/>
</dbReference>
<evidence type="ECO:0000256" key="3">
    <source>
        <dbReference type="ARBA" id="ARBA00011245"/>
    </source>
</evidence>
<reference evidence="13" key="1">
    <citation type="submission" date="2017-02" db="UniProtKB">
        <authorList>
            <consortium name="WormBaseParasite"/>
        </authorList>
    </citation>
    <scope>IDENTIFICATION</scope>
</reference>
<dbReference type="InterPro" id="IPR023128">
    <property type="entry name" value="Prot_N_Gln_amidohydro_ab_roll"/>
</dbReference>
<evidence type="ECO:0000256" key="1">
    <source>
        <dbReference type="ARBA" id="ARBA00003923"/>
    </source>
</evidence>
<evidence type="ECO:0000256" key="4">
    <source>
        <dbReference type="ARBA" id="ARBA00012718"/>
    </source>
</evidence>
<name>A0A0N4Y0U2_NIPBR</name>
<dbReference type="GO" id="GO:0005634">
    <property type="term" value="C:nucleus"/>
    <property type="evidence" value="ECO:0007669"/>
    <property type="project" value="TreeGrafter"/>
</dbReference>
<keyword evidence="6 9" id="KW-0378">Hydrolase</keyword>
<keyword evidence="12" id="KW-1185">Reference proteome</keyword>
<comment type="function">
    <text evidence="1 9">Mediates the side-chain deamidation of N-terminal glutamine residues to glutamate, an important step in N-end rule pathway of protein degradation. Conversion of the resulting N-terminal glutamine to glutamate renders the protein susceptible to arginylation, polyubiquitination and degradation as specified by the N-end rule. Does not act on substrates with internal or C-terminal glutamine and does not act on non-glutamine residues in any position.</text>
</comment>
<dbReference type="EMBL" id="UYSL01020105">
    <property type="protein sequence ID" value="VDL72778.1"/>
    <property type="molecule type" value="Genomic_DNA"/>
</dbReference>
<dbReference type="EC" id="3.5.1.122" evidence="4 9"/>
<protein>
    <recommendedName>
        <fullName evidence="5 9">Protein N-terminal glutamine amidohydrolase</fullName>
        <ecNumber evidence="4 9">3.5.1.122</ecNumber>
    </recommendedName>
    <alternativeName>
        <fullName evidence="7 9">Protein NH2-terminal glutamine deamidase</fullName>
    </alternativeName>
</protein>
<evidence type="ECO:0000256" key="8">
    <source>
        <dbReference type="ARBA" id="ARBA00048768"/>
    </source>
</evidence>
<gene>
    <name evidence="11" type="ORF">NBR_LOCUS9189</name>
</gene>
<dbReference type="PANTHER" id="PTHR13035">
    <property type="entry name" value="PROTEIN N-TERMINAL GLUTAMINE AMIDOHYDROLASE"/>
    <property type="match status" value="1"/>
</dbReference>
<dbReference type="STRING" id="27835.A0A0N4Y0U2"/>
<dbReference type="InterPro" id="IPR037132">
    <property type="entry name" value="N_Gln_amidohydro_ab_roll_sf"/>
</dbReference>
<evidence type="ECO:0000313" key="13">
    <source>
        <dbReference type="WBParaSite" id="NBR_0000918801-mRNA-1"/>
    </source>
</evidence>
<dbReference type="InterPro" id="IPR039733">
    <property type="entry name" value="NTAQ1"/>
</dbReference>
<proteinExistence type="inferred from homology"/>
<dbReference type="AlphaFoldDB" id="A0A0N4Y0U2"/>
<comment type="similarity">
    <text evidence="2 9">Belongs to the NTAQ1 family.</text>
</comment>
<dbReference type="OMA" id="VGENEMY"/>
<dbReference type="GO" id="GO:0005829">
    <property type="term" value="C:cytosol"/>
    <property type="evidence" value="ECO:0007669"/>
    <property type="project" value="TreeGrafter"/>
</dbReference>
<evidence type="ECO:0000313" key="11">
    <source>
        <dbReference type="EMBL" id="VDL72778.1"/>
    </source>
</evidence>
<evidence type="ECO:0000256" key="7">
    <source>
        <dbReference type="ARBA" id="ARBA00029677"/>
    </source>
</evidence>
<dbReference type="PANTHER" id="PTHR13035:SF0">
    <property type="entry name" value="PROTEIN N-TERMINAL GLUTAMINE AMIDOHYDROLASE"/>
    <property type="match status" value="1"/>
</dbReference>
<comment type="subunit">
    <text evidence="3 9">Monomer.</text>
</comment>
<dbReference type="Gene3D" id="3.10.620.10">
    <property type="entry name" value="Protein N-terminal glutamine amidohydrolase, alpha beta roll"/>
    <property type="match status" value="1"/>
</dbReference>
<evidence type="ECO:0000259" key="10">
    <source>
        <dbReference type="Pfam" id="PF09764"/>
    </source>
</evidence>
<accession>A0A0N4Y0U2</accession>
<comment type="catalytic activity">
    <reaction evidence="8 9">
        <text>N-terminal L-glutaminyl-[protein] + H2O = N-terminal L-glutamyl-[protein] + NH4(+)</text>
        <dbReference type="Rhea" id="RHEA:50680"/>
        <dbReference type="Rhea" id="RHEA-COMP:12668"/>
        <dbReference type="Rhea" id="RHEA-COMP:12777"/>
        <dbReference type="ChEBI" id="CHEBI:15377"/>
        <dbReference type="ChEBI" id="CHEBI:28938"/>
        <dbReference type="ChEBI" id="CHEBI:64721"/>
        <dbReference type="ChEBI" id="CHEBI:64722"/>
        <dbReference type="EC" id="3.5.1.122"/>
    </reaction>
</comment>
<dbReference type="WBParaSite" id="NBR_0000918801-mRNA-1">
    <property type="protein sequence ID" value="NBR_0000918801-mRNA-1"/>
    <property type="gene ID" value="NBR_0000918801"/>
</dbReference>
<evidence type="ECO:0000256" key="2">
    <source>
        <dbReference type="ARBA" id="ARBA00008985"/>
    </source>
</evidence>
<dbReference type="Pfam" id="PF09764">
    <property type="entry name" value="Nt_Gln_amidase"/>
    <property type="match status" value="1"/>
</dbReference>
<organism evidence="13">
    <name type="scientific">Nippostrongylus brasiliensis</name>
    <name type="common">Rat hookworm</name>
    <dbReference type="NCBI Taxonomy" id="27835"/>
    <lineage>
        <taxon>Eukaryota</taxon>
        <taxon>Metazoa</taxon>
        <taxon>Ecdysozoa</taxon>
        <taxon>Nematoda</taxon>
        <taxon>Chromadorea</taxon>
        <taxon>Rhabditida</taxon>
        <taxon>Rhabditina</taxon>
        <taxon>Rhabditomorpha</taxon>
        <taxon>Strongyloidea</taxon>
        <taxon>Heligmosomidae</taxon>
        <taxon>Nippostrongylus</taxon>
    </lineage>
</organism>
<sequence>MWDYHVILLQRLEGADILVWDLDTVLSFPCNFEKYFKESINPAQWNIPPEYGRYFRIIPCQEYLQHFSSDRSHMLAEDGTWMSPPPAWDPILKNGLNNIEDFISMDQDILKDISVVVGENEMYSQCVKLCSVE</sequence>
<evidence type="ECO:0000256" key="5">
    <source>
        <dbReference type="ARBA" id="ARBA00021247"/>
    </source>
</evidence>
<reference evidence="11 12" key="2">
    <citation type="submission" date="2018-11" db="EMBL/GenBank/DDBJ databases">
        <authorList>
            <consortium name="Pathogen Informatics"/>
        </authorList>
    </citation>
    <scope>NUCLEOTIDE SEQUENCE [LARGE SCALE GENOMIC DNA]</scope>
</reference>